<evidence type="ECO:0000313" key="1">
    <source>
        <dbReference type="EMBL" id="KUO09497.1"/>
    </source>
</evidence>
<keyword evidence="2" id="KW-1185">Reference proteome</keyword>
<reference evidence="1 2" key="1">
    <citation type="submission" date="2015-10" db="EMBL/GenBank/DDBJ databases">
        <title>Draft genome sequence of Streptomyces sp. RV15, isolated from a marine sponge.</title>
        <authorList>
            <person name="Ruckert C."/>
            <person name="Abdelmohsen U.R."/>
            <person name="Winkler A."/>
            <person name="Hentschel U."/>
            <person name="Kalinowski J."/>
            <person name="Kampfer P."/>
            <person name="Glaeser S."/>
        </authorList>
    </citation>
    <scope>NUCLEOTIDE SEQUENCE [LARGE SCALE GENOMIC DNA]</scope>
    <source>
        <strain evidence="1 2">RV15</strain>
    </source>
</reference>
<organism evidence="1 2">
    <name type="scientific">Streptomyces dysideae</name>
    <dbReference type="NCBI Taxonomy" id="909626"/>
    <lineage>
        <taxon>Bacteria</taxon>
        <taxon>Bacillati</taxon>
        <taxon>Actinomycetota</taxon>
        <taxon>Actinomycetes</taxon>
        <taxon>Kitasatosporales</taxon>
        <taxon>Streptomycetaceae</taxon>
        <taxon>Streptomyces</taxon>
    </lineage>
</organism>
<accession>A0A124IBP7</accession>
<dbReference type="EMBL" id="LMXB01000212">
    <property type="protein sequence ID" value="KUO09497.1"/>
    <property type="molecule type" value="Genomic_DNA"/>
</dbReference>
<gene>
    <name evidence="1" type="ORF">AQJ91_48280</name>
</gene>
<proteinExistence type="predicted"/>
<protein>
    <submittedName>
        <fullName evidence="1">Uncharacterized protein</fullName>
    </submittedName>
</protein>
<comment type="caution">
    <text evidence="1">The sequence shown here is derived from an EMBL/GenBank/DDBJ whole genome shotgun (WGS) entry which is preliminary data.</text>
</comment>
<evidence type="ECO:0000313" key="2">
    <source>
        <dbReference type="Proteomes" id="UP000053260"/>
    </source>
</evidence>
<dbReference type="Proteomes" id="UP000053260">
    <property type="component" value="Unassembled WGS sequence"/>
</dbReference>
<sequence length="94" mass="10346">MEVTHTWEDMEARLGWLILTGAALDDLTGATWDTVDERLRFRVARVAALAGREPQLTRSTLCAEGPARTCGPFRVIPCFADAHVLVSRDPVHGT</sequence>
<dbReference type="AlphaFoldDB" id="A0A124IBP7"/>
<name>A0A124IBP7_9ACTN</name>